<proteinExistence type="predicted"/>
<evidence type="ECO:0000313" key="1">
    <source>
        <dbReference type="EMBL" id="KEQ00917.1"/>
    </source>
</evidence>
<name>A0A074VAP1_9NEIS</name>
<comment type="caution">
    <text evidence="1">The sequence shown here is derived from an EMBL/GenBank/DDBJ whole genome shotgun (WGS) entry which is preliminary data.</text>
</comment>
<sequence length="34" mass="4111">MIDFDLISFYFFKFKANLNSPVYTGLIKLYLFKI</sequence>
<protein>
    <submittedName>
        <fullName evidence="1">Uncharacterized protein</fullName>
    </submittedName>
</protein>
<dbReference type="EMBL" id="AVQL01000441">
    <property type="protein sequence ID" value="KEQ00917.1"/>
    <property type="molecule type" value="Genomic_DNA"/>
</dbReference>
<dbReference type="AlphaFoldDB" id="A0A074VAP1"/>
<gene>
    <name evidence="1" type="ORF">SASC598J21_012760</name>
</gene>
<evidence type="ECO:0000313" key="2">
    <source>
        <dbReference type="Proteomes" id="UP000027644"/>
    </source>
</evidence>
<organism evidence="1 2">
    <name type="scientific">Snodgrassella alvi SCGC AB-598-J21</name>
    <dbReference type="NCBI Taxonomy" id="1385367"/>
    <lineage>
        <taxon>Bacteria</taxon>
        <taxon>Pseudomonadati</taxon>
        <taxon>Pseudomonadota</taxon>
        <taxon>Betaproteobacteria</taxon>
        <taxon>Neisseriales</taxon>
        <taxon>Neisseriaceae</taxon>
        <taxon>Snodgrassella</taxon>
    </lineage>
</organism>
<accession>A0A074VAP1</accession>
<dbReference type="Proteomes" id="UP000027644">
    <property type="component" value="Unassembled WGS sequence"/>
</dbReference>
<reference evidence="1 2" key="1">
    <citation type="journal article" date="2014" name="PLoS Genet.">
        <title>Hidden diversity in honey bee gut symbionts detected by single-cell genomics.</title>
        <authorList>
            <person name="Engel P."/>
            <person name="Stepanauskas R."/>
            <person name="Moran N."/>
        </authorList>
    </citation>
    <scope>NUCLEOTIDE SEQUENCE [LARGE SCALE GENOMIC DNA]</scope>
    <source>
        <strain evidence="1 2">SCGC AB-598-J21</strain>
    </source>
</reference>